<dbReference type="PROSITE" id="PS51722">
    <property type="entry name" value="G_TR_2"/>
    <property type="match status" value="1"/>
</dbReference>
<dbReference type="InterPro" id="IPR053905">
    <property type="entry name" value="EF-G-like_DII"/>
</dbReference>
<evidence type="ECO:0000256" key="5">
    <source>
        <dbReference type="ARBA" id="ARBA00022741"/>
    </source>
</evidence>
<dbReference type="Pfam" id="PF03764">
    <property type="entry name" value="EFG_IV"/>
    <property type="match status" value="1"/>
</dbReference>
<feature type="binding site" evidence="10">
    <location>
        <begin position="27"/>
        <end position="34"/>
    </location>
    <ligand>
        <name>GTP</name>
        <dbReference type="ChEBI" id="CHEBI:37565"/>
    </ligand>
</feature>
<dbReference type="Gene3D" id="3.30.70.240">
    <property type="match status" value="1"/>
</dbReference>
<evidence type="ECO:0000256" key="4">
    <source>
        <dbReference type="ARBA" id="ARBA00022490"/>
    </source>
</evidence>
<dbReference type="InterPro" id="IPR027417">
    <property type="entry name" value="P-loop_NTPase"/>
</dbReference>
<evidence type="ECO:0000313" key="13">
    <source>
        <dbReference type="EMBL" id="HGT98920.1"/>
    </source>
</evidence>
<dbReference type="Pfam" id="PF00679">
    <property type="entry name" value="EFG_C"/>
    <property type="match status" value="1"/>
</dbReference>
<keyword evidence="8 10" id="KW-0342">GTP-binding</keyword>
<dbReference type="SMART" id="SM00889">
    <property type="entry name" value="EFG_IV"/>
    <property type="match status" value="1"/>
</dbReference>
<dbReference type="SUPFAM" id="SSF52540">
    <property type="entry name" value="P-loop containing nucleoside triphosphate hydrolases"/>
    <property type="match status" value="1"/>
</dbReference>
<dbReference type="SMART" id="SM00838">
    <property type="entry name" value="EFG_C"/>
    <property type="match status" value="1"/>
</dbReference>
<evidence type="ECO:0000256" key="9">
    <source>
        <dbReference type="ARBA" id="ARBA00024731"/>
    </source>
</evidence>
<comment type="function">
    <text evidence="9 10">Catalyzes the GTP-dependent ribosomal translocation step during translation elongation. During this step, the ribosome changes from the pre-translocational (PRE) to the post-translocational (POST) state as the newly formed A-site-bound peptidyl-tRNA and P-site-bound deacylated tRNA move to the P and E sites, respectively. Catalyzes the coordinated movement of the two tRNA molecules, the mRNA and conformational changes in the ribosome.</text>
</comment>
<evidence type="ECO:0000256" key="10">
    <source>
        <dbReference type="HAMAP-Rule" id="MF_00054"/>
    </source>
</evidence>
<sequence>MRYVKTVEQILKIMNNVEQVRNVGIIAHVDHGKTTTTDSLLAAAGIISSRLAGQVLAMDFLDIEQKRQMTVKAANISLYHEYEGKPYVINLVDTPGHVDFTGKVTRSLRMIDGAIVVVDAVEGVMTQTETVLRQALEERVRPLLFINKIDRLIKELRMSSDEIKQRFIEIIKDVNSLIETYADPEFKKKWILDPAQGMVAFGCAKDAIGLTVPMSRKKGVKIDDLIEAYRSGDKEVLEELKKKMPLHEALLDMVVKFVPNPKEAQKYRIPKIWKGEIDTELGKALMEADPEGPLIFFVCDIRWDPHAGFVATGRVFSGTVYNGQEAYLLNARTTQKILQVSLYMGPYREVVDRIPAGNVAAVLGPDLARAGETIIEPKIKDITTPFERLRYVSEPVVTMAIEPKKTTDITKLIDALRKMSIEDPNLVVKINEETGEYLVSGMGHLHLEIVLTLLKDRFDLEVDTSPPTVVYRETIRANSQVVEGKSPNKHNRFYISVEPLNNETLQLIQQGTVSEDMDSHKRARILHDEANWDYDEARRIWAIDENINVFVDKTSGIQYLREVRDTIIQGFRLAMREGPLAAEPVRGIKVVLHDALIHEDPAHRGPAQIYPAVRNPIFAGILLSRPTLLEPIQKIEIKFPLDFMGPVSSVITRKRGKILNVIHTVGNIVKMICEVPVAESADLANELRSSSAGKAFWGTEFSGWLPVPDSMLLDIVKKIRQRKGLKPEPPRPEDFLSL</sequence>
<dbReference type="Pfam" id="PF22042">
    <property type="entry name" value="EF-G_D2"/>
    <property type="match status" value="1"/>
</dbReference>
<dbReference type="InterPro" id="IPR005517">
    <property type="entry name" value="Transl_elong_EFG/EF2_IV"/>
</dbReference>
<dbReference type="CDD" id="cd16262">
    <property type="entry name" value="EFG_III"/>
    <property type="match status" value="1"/>
</dbReference>
<keyword evidence="6 10" id="KW-0251">Elongation factor</keyword>
<dbReference type="InterPro" id="IPR009022">
    <property type="entry name" value="EFG_III"/>
</dbReference>
<dbReference type="FunFam" id="3.30.230.10:FF:000009">
    <property type="entry name" value="116 kDa U5 small nuclear ribonucleoprotein component"/>
    <property type="match status" value="1"/>
</dbReference>
<dbReference type="GO" id="GO:0005829">
    <property type="term" value="C:cytosol"/>
    <property type="evidence" value="ECO:0007669"/>
    <property type="project" value="TreeGrafter"/>
</dbReference>
<dbReference type="CDD" id="cd16268">
    <property type="entry name" value="EF2_II"/>
    <property type="match status" value="1"/>
</dbReference>
<proteinExistence type="inferred from homology"/>
<dbReference type="Gene3D" id="2.40.30.10">
    <property type="entry name" value="Translation factors"/>
    <property type="match status" value="1"/>
</dbReference>
<dbReference type="GO" id="GO:0003746">
    <property type="term" value="F:translation elongation factor activity"/>
    <property type="evidence" value="ECO:0007669"/>
    <property type="project" value="UniProtKB-UniRule"/>
</dbReference>
<dbReference type="InterPro" id="IPR009000">
    <property type="entry name" value="Transl_B-barrel_sf"/>
</dbReference>
<dbReference type="InterPro" id="IPR005225">
    <property type="entry name" value="Small_GTP-bd"/>
</dbReference>
<dbReference type="InterPro" id="IPR014721">
    <property type="entry name" value="Ribsml_uS5_D2-typ_fold_subgr"/>
</dbReference>
<dbReference type="EMBL" id="DTAU01000044">
    <property type="protein sequence ID" value="HFQ78525.1"/>
    <property type="molecule type" value="Genomic_DNA"/>
</dbReference>
<feature type="binding site" evidence="10">
    <location>
        <begin position="147"/>
        <end position="150"/>
    </location>
    <ligand>
        <name>GTP</name>
        <dbReference type="ChEBI" id="CHEBI:37565"/>
    </ligand>
</feature>
<dbReference type="InterPro" id="IPR041095">
    <property type="entry name" value="EFG_II"/>
</dbReference>
<accession>A0A7J3MZP4</accession>
<dbReference type="InterPro" id="IPR000640">
    <property type="entry name" value="EFG_V-like"/>
</dbReference>
<evidence type="ECO:0000256" key="1">
    <source>
        <dbReference type="ARBA" id="ARBA00004496"/>
    </source>
</evidence>
<dbReference type="SUPFAM" id="SSF54211">
    <property type="entry name" value="Ribosomal protein S5 domain 2-like"/>
    <property type="match status" value="1"/>
</dbReference>
<dbReference type="Pfam" id="PF00009">
    <property type="entry name" value="GTP_EFTU"/>
    <property type="match status" value="1"/>
</dbReference>
<dbReference type="PANTHER" id="PTHR42908:SF3">
    <property type="entry name" value="ELONGATION FACTOR-LIKE GTPASE 1"/>
    <property type="match status" value="1"/>
</dbReference>
<dbReference type="AlphaFoldDB" id="A0A7J3MZP4"/>
<feature type="modified residue" description="Diphthamide" evidence="10">
    <location>
        <position position="603"/>
    </location>
</feature>
<evidence type="ECO:0000256" key="3">
    <source>
        <dbReference type="ARBA" id="ARBA00017891"/>
    </source>
</evidence>
<dbReference type="NCBIfam" id="TIGR00490">
    <property type="entry name" value="aEF-2"/>
    <property type="match status" value="1"/>
</dbReference>
<comment type="similarity">
    <text evidence="2 10">Belongs to the TRAFAC class translation factor GTPase superfamily. Classic translation factor GTPase family. EF-G/EF-2 subfamily.</text>
</comment>
<dbReference type="HAMAP" id="MF_00054_A">
    <property type="entry name" value="EF_G_EF_2_A"/>
    <property type="match status" value="1"/>
</dbReference>
<dbReference type="GO" id="GO:0003924">
    <property type="term" value="F:GTPase activity"/>
    <property type="evidence" value="ECO:0007669"/>
    <property type="project" value="InterPro"/>
</dbReference>
<evidence type="ECO:0000256" key="6">
    <source>
        <dbReference type="ARBA" id="ARBA00022768"/>
    </source>
</evidence>
<dbReference type="CDD" id="cd01681">
    <property type="entry name" value="aeEF2_snRNP_like_IV"/>
    <property type="match status" value="1"/>
</dbReference>
<dbReference type="InterPro" id="IPR035647">
    <property type="entry name" value="EFG_III/V"/>
</dbReference>
<organism evidence="13">
    <name type="scientific">Ignisphaera aggregans</name>
    <dbReference type="NCBI Taxonomy" id="334771"/>
    <lineage>
        <taxon>Archaea</taxon>
        <taxon>Thermoproteota</taxon>
        <taxon>Thermoprotei</taxon>
        <taxon>Desulfurococcales</taxon>
        <taxon>Desulfurococcaceae</taxon>
        <taxon>Ignisphaera</taxon>
    </lineage>
</organism>
<dbReference type="InterPro" id="IPR004543">
    <property type="entry name" value="Transl_elong_EFG/EF2_arc"/>
</dbReference>
<gene>
    <name evidence="10" type="primary">fusA</name>
    <name evidence="12" type="ORF">ENT99_02330</name>
    <name evidence="13" type="ORF">ENU64_05780</name>
</gene>
<dbReference type="PANTHER" id="PTHR42908">
    <property type="entry name" value="TRANSLATION ELONGATION FACTOR-RELATED"/>
    <property type="match status" value="1"/>
</dbReference>
<evidence type="ECO:0000259" key="11">
    <source>
        <dbReference type="PROSITE" id="PS51722"/>
    </source>
</evidence>
<feature type="domain" description="Tr-type G" evidence="11">
    <location>
        <begin position="18"/>
        <end position="262"/>
    </location>
</feature>
<dbReference type="InterPro" id="IPR000795">
    <property type="entry name" value="T_Tr_GTP-bd_dom"/>
</dbReference>
<dbReference type="GO" id="GO:1990904">
    <property type="term" value="C:ribonucleoprotein complex"/>
    <property type="evidence" value="ECO:0007669"/>
    <property type="project" value="TreeGrafter"/>
</dbReference>
<protein>
    <recommendedName>
        <fullName evidence="3 10">Elongation factor 2</fullName>
        <shortName evidence="10">EF-2</shortName>
    </recommendedName>
</protein>
<dbReference type="CDD" id="cd01514">
    <property type="entry name" value="Elongation_Factor_C"/>
    <property type="match status" value="1"/>
</dbReference>
<evidence type="ECO:0000256" key="8">
    <source>
        <dbReference type="ARBA" id="ARBA00023134"/>
    </source>
</evidence>
<keyword evidence="4 10" id="KW-0963">Cytoplasm</keyword>
<name>A0A7J3MZP4_9CREN</name>
<dbReference type="Pfam" id="PF14492">
    <property type="entry name" value="EFG_III"/>
    <property type="match status" value="1"/>
</dbReference>
<dbReference type="CDD" id="cd01885">
    <property type="entry name" value="EF2"/>
    <property type="match status" value="1"/>
</dbReference>
<dbReference type="SUPFAM" id="SSF50447">
    <property type="entry name" value="Translation proteins"/>
    <property type="match status" value="1"/>
</dbReference>
<evidence type="ECO:0000313" key="12">
    <source>
        <dbReference type="EMBL" id="HFQ78525.1"/>
    </source>
</evidence>
<reference evidence="13" key="1">
    <citation type="journal article" date="2020" name="mSystems">
        <title>Genome- and Community-Level Interaction Insights into Carbon Utilization and Element Cycling Functions of Hydrothermarchaeota in Hydrothermal Sediment.</title>
        <authorList>
            <person name="Zhou Z."/>
            <person name="Liu Y."/>
            <person name="Xu W."/>
            <person name="Pan J."/>
            <person name="Luo Z.H."/>
            <person name="Li M."/>
        </authorList>
    </citation>
    <scope>NUCLEOTIDE SEQUENCE [LARGE SCALE GENOMIC DNA]</scope>
    <source>
        <strain evidence="12">SpSt-629</strain>
        <strain evidence="13">SpSt-688</strain>
    </source>
</reference>
<comment type="subcellular location">
    <subcellularLocation>
        <location evidence="1 10">Cytoplasm</location>
    </subcellularLocation>
</comment>
<dbReference type="Gene3D" id="3.30.230.10">
    <property type="match status" value="1"/>
</dbReference>
<dbReference type="NCBIfam" id="TIGR00231">
    <property type="entry name" value="small_GTP"/>
    <property type="match status" value="1"/>
</dbReference>
<evidence type="ECO:0000256" key="7">
    <source>
        <dbReference type="ARBA" id="ARBA00022917"/>
    </source>
</evidence>
<dbReference type="EMBL" id="DTDH01000159">
    <property type="protein sequence ID" value="HGT98920.1"/>
    <property type="molecule type" value="Genomic_DNA"/>
</dbReference>
<dbReference type="Gene3D" id="3.40.50.300">
    <property type="entry name" value="P-loop containing nucleotide triphosphate hydrolases"/>
    <property type="match status" value="1"/>
</dbReference>
<keyword evidence="7 10" id="KW-0648">Protein biosynthesis</keyword>
<dbReference type="FunFam" id="3.30.70.870:FF:000002">
    <property type="entry name" value="Translation elongation factor 2"/>
    <property type="match status" value="1"/>
</dbReference>
<dbReference type="PRINTS" id="PR00315">
    <property type="entry name" value="ELONGATNFCT"/>
</dbReference>
<dbReference type="InterPro" id="IPR020568">
    <property type="entry name" value="Ribosomal_Su5_D2-typ_SF"/>
</dbReference>
<dbReference type="GO" id="GO:0005525">
    <property type="term" value="F:GTP binding"/>
    <property type="evidence" value="ECO:0007669"/>
    <property type="project" value="UniProtKB-UniRule"/>
</dbReference>
<evidence type="ECO:0000256" key="2">
    <source>
        <dbReference type="ARBA" id="ARBA00005870"/>
    </source>
</evidence>
<feature type="binding site" evidence="10">
    <location>
        <begin position="93"/>
        <end position="97"/>
    </location>
    <ligand>
        <name>GTP</name>
        <dbReference type="ChEBI" id="CHEBI:37565"/>
    </ligand>
</feature>
<dbReference type="SUPFAM" id="SSF54980">
    <property type="entry name" value="EF-G C-terminal domain-like"/>
    <property type="match status" value="2"/>
</dbReference>
<dbReference type="Gene3D" id="3.30.70.870">
    <property type="entry name" value="Elongation Factor G (Translational Gtpase), domain 3"/>
    <property type="match status" value="1"/>
</dbReference>
<keyword evidence="5 10" id="KW-0547">Nucleotide-binding</keyword>
<comment type="caution">
    <text evidence="13">The sequence shown here is derived from an EMBL/GenBank/DDBJ whole genome shotgun (WGS) entry which is preliminary data.</text>
</comment>